<dbReference type="AlphaFoldDB" id="X0UDK7"/>
<dbReference type="EMBL" id="BARS01028044">
    <property type="protein sequence ID" value="GAG03864.1"/>
    <property type="molecule type" value="Genomic_DNA"/>
</dbReference>
<proteinExistence type="predicted"/>
<organism evidence="1">
    <name type="scientific">marine sediment metagenome</name>
    <dbReference type="NCBI Taxonomy" id="412755"/>
    <lineage>
        <taxon>unclassified sequences</taxon>
        <taxon>metagenomes</taxon>
        <taxon>ecological metagenomes</taxon>
    </lineage>
</organism>
<feature type="non-terminal residue" evidence="1">
    <location>
        <position position="1"/>
    </location>
</feature>
<sequence>AYYCIFYSDPVDELSRLNNKNPTNRSFNLAYCEPVGRIEHLT</sequence>
<protein>
    <submittedName>
        <fullName evidence="1">Uncharacterized protein</fullName>
    </submittedName>
</protein>
<comment type="caution">
    <text evidence="1">The sequence shown here is derived from an EMBL/GenBank/DDBJ whole genome shotgun (WGS) entry which is preliminary data.</text>
</comment>
<reference evidence="1" key="1">
    <citation type="journal article" date="2014" name="Front. Microbiol.">
        <title>High frequency of phylogenetically diverse reductive dehalogenase-homologous genes in deep subseafloor sedimentary metagenomes.</title>
        <authorList>
            <person name="Kawai M."/>
            <person name="Futagami T."/>
            <person name="Toyoda A."/>
            <person name="Takaki Y."/>
            <person name="Nishi S."/>
            <person name="Hori S."/>
            <person name="Arai W."/>
            <person name="Tsubouchi T."/>
            <person name="Morono Y."/>
            <person name="Uchiyama I."/>
            <person name="Ito T."/>
            <person name="Fujiyama A."/>
            <person name="Inagaki F."/>
            <person name="Takami H."/>
        </authorList>
    </citation>
    <scope>NUCLEOTIDE SEQUENCE</scope>
    <source>
        <strain evidence="1">Expedition CK06-06</strain>
    </source>
</reference>
<name>X0UDK7_9ZZZZ</name>
<gene>
    <name evidence="1" type="ORF">S01H1_43991</name>
</gene>
<accession>X0UDK7</accession>
<evidence type="ECO:0000313" key="1">
    <source>
        <dbReference type="EMBL" id="GAG03864.1"/>
    </source>
</evidence>